<keyword evidence="4" id="KW-1185">Reference proteome</keyword>
<feature type="chain" id="PRO_5032373035" evidence="2">
    <location>
        <begin position="19"/>
        <end position="214"/>
    </location>
</feature>
<organism evidence="3 4">
    <name type="scientific">Silvibacterium bohemicum</name>
    <dbReference type="NCBI Taxonomy" id="1577686"/>
    <lineage>
        <taxon>Bacteria</taxon>
        <taxon>Pseudomonadati</taxon>
        <taxon>Acidobacteriota</taxon>
        <taxon>Terriglobia</taxon>
        <taxon>Terriglobales</taxon>
        <taxon>Acidobacteriaceae</taxon>
        <taxon>Silvibacterium</taxon>
    </lineage>
</organism>
<comment type="caution">
    <text evidence="3">The sequence shown here is derived from an EMBL/GenBank/DDBJ whole genome shotgun (WGS) entry which is preliminary data.</text>
</comment>
<name>A0A841K6X4_9BACT</name>
<reference evidence="3 4" key="1">
    <citation type="submission" date="2020-08" db="EMBL/GenBank/DDBJ databases">
        <title>Genomic Encyclopedia of Type Strains, Phase IV (KMG-IV): sequencing the most valuable type-strain genomes for metagenomic binning, comparative biology and taxonomic classification.</title>
        <authorList>
            <person name="Goeker M."/>
        </authorList>
    </citation>
    <scope>NUCLEOTIDE SEQUENCE [LARGE SCALE GENOMIC DNA]</scope>
    <source>
        <strain evidence="3 4">DSM 103733</strain>
    </source>
</reference>
<feature type="region of interest" description="Disordered" evidence="1">
    <location>
        <begin position="25"/>
        <end position="63"/>
    </location>
</feature>
<protein>
    <submittedName>
        <fullName evidence="3">Uncharacterized protein</fullName>
    </submittedName>
</protein>
<dbReference type="RefSeq" id="WP_156185797.1">
    <property type="nucleotide sequence ID" value="NZ_JACHEK010000009.1"/>
</dbReference>
<dbReference type="AlphaFoldDB" id="A0A841K6X4"/>
<accession>A0A841K6X4</accession>
<dbReference type="EMBL" id="JACHEK010000009">
    <property type="protein sequence ID" value="MBB6146338.1"/>
    <property type="molecule type" value="Genomic_DNA"/>
</dbReference>
<proteinExistence type="predicted"/>
<gene>
    <name evidence="3" type="ORF">HNQ77_004310</name>
</gene>
<evidence type="ECO:0000256" key="1">
    <source>
        <dbReference type="SAM" id="MobiDB-lite"/>
    </source>
</evidence>
<dbReference type="Proteomes" id="UP000538666">
    <property type="component" value="Unassembled WGS sequence"/>
</dbReference>
<evidence type="ECO:0000256" key="2">
    <source>
        <dbReference type="SAM" id="SignalP"/>
    </source>
</evidence>
<evidence type="ECO:0000313" key="3">
    <source>
        <dbReference type="EMBL" id="MBB6146338.1"/>
    </source>
</evidence>
<evidence type="ECO:0000313" key="4">
    <source>
        <dbReference type="Proteomes" id="UP000538666"/>
    </source>
</evidence>
<feature type="signal peptide" evidence="2">
    <location>
        <begin position="1"/>
        <end position="18"/>
    </location>
</feature>
<keyword evidence="2" id="KW-0732">Signal</keyword>
<sequence>MKLSPLPILFAAASIGLAQTAANRPAPAMFPAPQNPSLSEPMLDSPNRIPQSSTTELKKRSPEAQAVQEIQRRPLTTQEGCPVVLTSAGLAPYLMFLREGGDEGGSGGIDLQFRNASGKAIGSMEFTAHLIAKQSKYDLGGSSVFLNLTAYGSRSVDSTFTELRRLSLPENIHPVIVEDIALRQVIFEDGSAWAPAKDRRCSFSPGGAWQIGAR</sequence>